<gene>
    <name evidence="6" type="primary">similar to Trypsin-1</name>
    <name evidence="6" type="ORF">CLUMA_CG015866</name>
</gene>
<dbReference type="PROSITE" id="PS50240">
    <property type="entry name" value="TRYPSIN_DOM"/>
    <property type="match status" value="1"/>
</dbReference>
<dbReference type="GO" id="GO:0004252">
    <property type="term" value="F:serine-type endopeptidase activity"/>
    <property type="evidence" value="ECO:0007669"/>
    <property type="project" value="InterPro"/>
</dbReference>
<dbReference type="InterPro" id="IPR009003">
    <property type="entry name" value="Peptidase_S1_PA"/>
</dbReference>
<evidence type="ECO:0000259" key="5">
    <source>
        <dbReference type="PROSITE" id="PS50240"/>
    </source>
</evidence>
<dbReference type="SUPFAM" id="SSF50494">
    <property type="entry name" value="Trypsin-like serine proteases"/>
    <property type="match status" value="1"/>
</dbReference>
<dbReference type="Proteomes" id="UP000183832">
    <property type="component" value="Unassembled WGS sequence"/>
</dbReference>
<evidence type="ECO:0000256" key="1">
    <source>
        <dbReference type="ARBA" id="ARBA00023157"/>
    </source>
</evidence>
<evidence type="ECO:0000313" key="7">
    <source>
        <dbReference type="Proteomes" id="UP000183832"/>
    </source>
</evidence>
<dbReference type="InterPro" id="IPR043504">
    <property type="entry name" value="Peptidase_S1_PA_chymotrypsin"/>
</dbReference>
<protein>
    <submittedName>
        <fullName evidence="6">CLUMA_CG015866, isoform A</fullName>
    </submittedName>
</protein>
<keyword evidence="1" id="KW-1015">Disulfide bond</keyword>
<evidence type="ECO:0000256" key="3">
    <source>
        <dbReference type="ARBA" id="ARBA00024195"/>
    </source>
</evidence>
<dbReference type="OrthoDB" id="7726766at2759"/>
<reference evidence="6 7" key="1">
    <citation type="submission" date="2015-04" db="EMBL/GenBank/DDBJ databases">
        <authorList>
            <person name="Syromyatnikov M.Y."/>
            <person name="Popov V.N."/>
        </authorList>
    </citation>
    <scope>NUCLEOTIDE SEQUENCE [LARGE SCALE GENOMIC DNA]</scope>
</reference>
<dbReference type="STRING" id="568069.A0A1J1IUL1"/>
<feature type="chain" id="PRO_5009619189" evidence="4">
    <location>
        <begin position="20"/>
        <end position="261"/>
    </location>
</feature>
<dbReference type="Pfam" id="PF00089">
    <property type="entry name" value="Trypsin"/>
    <property type="match status" value="1"/>
</dbReference>
<keyword evidence="7" id="KW-1185">Reference proteome</keyword>
<keyword evidence="2" id="KW-0325">Glycoprotein</keyword>
<feature type="domain" description="Peptidase S1" evidence="5">
    <location>
        <begin position="20"/>
        <end position="237"/>
    </location>
</feature>
<organism evidence="6 7">
    <name type="scientific">Clunio marinus</name>
    <dbReference type="NCBI Taxonomy" id="568069"/>
    <lineage>
        <taxon>Eukaryota</taxon>
        <taxon>Metazoa</taxon>
        <taxon>Ecdysozoa</taxon>
        <taxon>Arthropoda</taxon>
        <taxon>Hexapoda</taxon>
        <taxon>Insecta</taxon>
        <taxon>Pterygota</taxon>
        <taxon>Neoptera</taxon>
        <taxon>Endopterygota</taxon>
        <taxon>Diptera</taxon>
        <taxon>Nematocera</taxon>
        <taxon>Chironomoidea</taxon>
        <taxon>Chironomidae</taxon>
        <taxon>Clunio</taxon>
    </lineage>
</organism>
<dbReference type="SMART" id="SM00020">
    <property type="entry name" value="Tryp_SPc"/>
    <property type="match status" value="1"/>
</dbReference>
<evidence type="ECO:0000313" key="6">
    <source>
        <dbReference type="EMBL" id="CRL02822.1"/>
    </source>
</evidence>
<accession>A0A1J1IUL1</accession>
<dbReference type="GO" id="GO:0006508">
    <property type="term" value="P:proteolysis"/>
    <property type="evidence" value="ECO:0007669"/>
    <property type="project" value="InterPro"/>
</dbReference>
<evidence type="ECO:0000256" key="4">
    <source>
        <dbReference type="SAM" id="SignalP"/>
    </source>
</evidence>
<evidence type="ECO:0000256" key="2">
    <source>
        <dbReference type="ARBA" id="ARBA00023180"/>
    </source>
</evidence>
<dbReference type="InterPro" id="IPR051487">
    <property type="entry name" value="Ser/Thr_Proteases_Immune/Dev"/>
</dbReference>
<dbReference type="PANTHER" id="PTHR24256">
    <property type="entry name" value="TRYPTASE-RELATED"/>
    <property type="match status" value="1"/>
</dbReference>
<feature type="signal peptide" evidence="4">
    <location>
        <begin position="1"/>
        <end position="19"/>
    </location>
</feature>
<comment type="similarity">
    <text evidence="3">Belongs to the peptidase S1 family. CLIP subfamily.</text>
</comment>
<dbReference type="Gene3D" id="2.40.10.10">
    <property type="entry name" value="Trypsin-like serine proteases"/>
    <property type="match status" value="1"/>
</dbReference>
<keyword evidence="4" id="KW-0732">Signal</keyword>
<dbReference type="InterPro" id="IPR001254">
    <property type="entry name" value="Trypsin_dom"/>
</dbReference>
<proteinExistence type="inferred from homology"/>
<name>A0A1J1IUL1_9DIPT</name>
<dbReference type="EMBL" id="CVRI01000058">
    <property type="protein sequence ID" value="CRL02822.1"/>
    <property type="molecule type" value="Genomic_DNA"/>
</dbReference>
<sequence>MKSLPTFVLIFLFLQHGNGLYQGTGAPANSARFIASIRYRNLDHSFGSGFLCAASVINNFNVVTAASCVYNMQPSQINVAFGRIDLNSRYVVINIAQIRLHPKFDISDIMNDNIAVVRVTRNIRANTNAHIQIINLDSTPVIPSPCSFFAWGLENRLLRATIPVNSENCHNQTDSTFCAGNVGGGPALCPRNLGGAYVCNSQLTGIAISVSGCTQPGTTGRLVAVNNYRDWILRGSAKSTCKLDISLLSLLLIAVTQFLFI</sequence>
<dbReference type="AlphaFoldDB" id="A0A1J1IUL1"/>